<evidence type="ECO:0000256" key="2">
    <source>
        <dbReference type="ARBA" id="ARBA00004567"/>
    </source>
</evidence>
<evidence type="ECO:0000259" key="15">
    <source>
        <dbReference type="Pfam" id="PF05064"/>
    </source>
</evidence>
<dbReference type="Pfam" id="PF05064">
    <property type="entry name" value="Nsp1_C"/>
    <property type="match status" value="1"/>
</dbReference>
<dbReference type="Gene3D" id="1.20.5.170">
    <property type="match status" value="1"/>
</dbReference>
<feature type="compositionally biased region" description="Polar residues" evidence="14">
    <location>
        <begin position="29"/>
        <end position="41"/>
    </location>
</feature>
<dbReference type="GO" id="GO:0006405">
    <property type="term" value="P:RNA export from nucleus"/>
    <property type="evidence" value="ECO:0007669"/>
    <property type="project" value="TreeGrafter"/>
</dbReference>
<evidence type="ECO:0000256" key="12">
    <source>
        <dbReference type="ARBA" id="ARBA00078941"/>
    </source>
</evidence>
<feature type="domain" description="Nucleoporin NSP1-like C-terminal" evidence="15">
    <location>
        <begin position="482"/>
        <end position="590"/>
    </location>
</feature>
<evidence type="ECO:0000256" key="1">
    <source>
        <dbReference type="ARBA" id="ARBA00004335"/>
    </source>
</evidence>
<dbReference type="GO" id="GO:0017056">
    <property type="term" value="F:structural constituent of nuclear pore"/>
    <property type="evidence" value="ECO:0007669"/>
    <property type="project" value="InterPro"/>
</dbReference>
<dbReference type="GO" id="GO:0051028">
    <property type="term" value="P:mRNA transport"/>
    <property type="evidence" value="ECO:0007669"/>
    <property type="project" value="UniProtKB-KW"/>
</dbReference>
<evidence type="ECO:0000256" key="7">
    <source>
        <dbReference type="ARBA" id="ARBA00022927"/>
    </source>
</evidence>
<name>A0AAN7TB21_9PEZI</name>
<feature type="compositionally biased region" description="Low complexity" evidence="14">
    <location>
        <begin position="439"/>
        <end position="470"/>
    </location>
</feature>
<accession>A0AAN7TB21</accession>
<feature type="compositionally biased region" description="Polar residues" evidence="14">
    <location>
        <begin position="138"/>
        <end position="160"/>
    </location>
</feature>
<dbReference type="InterPro" id="IPR026010">
    <property type="entry name" value="NSP1/NUP62"/>
</dbReference>
<feature type="compositionally biased region" description="Polar residues" evidence="14">
    <location>
        <begin position="214"/>
        <end position="223"/>
    </location>
</feature>
<dbReference type="GO" id="GO:0005543">
    <property type="term" value="F:phospholipid binding"/>
    <property type="evidence" value="ECO:0007669"/>
    <property type="project" value="TreeGrafter"/>
</dbReference>
<feature type="compositionally biased region" description="Polar residues" evidence="14">
    <location>
        <begin position="170"/>
        <end position="186"/>
    </location>
</feature>
<evidence type="ECO:0000313" key="17">
    <source>
        <dbReference type="Proteomes" id="UP001310890"/>
    </source>
</evidence>
<dbReference type="GO" id="GO:0006606">
    <property type="term" value="P:protein import into nucleus"/>
    <property type="evidence" value="ECO:0007669"/>
    <property type="project" value="TreeGrafter"/>
</dbReference>
<feature type="compositionally biased region" description="Low complexity" evidence="14">
    <location>
        <begin position="224"/>
        <end position="237"/>
    </location>
</feature>
<evidence type="ECO:0000256" key="11">
    <source>
        <dbReference type="ARBA" id="ARBA00068864"/>
    </source>
</evidence>
<dbReference type="PANTHER" id="PTHR12084:SF0">
    <property type="entry name" value="NUCLEAR PORE GLYCOPROTEIN P62"/>
    <property type="match status" value="1"/>
</dbReference>
<keyword evidence="10" id="KW-0539">Nucleus</keyword>
<evidence type="ECO:0000256" key="5">
    <source>
        <dbReference type="ARBA" id="ARBA00022448"/>
    </source>
</evidence>
<evidence type="ECO:0000256" key="14">
    <source>
        <dbReference type="SAM" id="MobiDB-lite"/>
    </source>
</evidence>
<feature type="region of interest" description="Disordered" evidence="14">
    <location>
        <begin position="1"/>
        <end position="470"/>
    </location>
</feature>
<evidence type="ECO:0000256" key="8">
    <source>
        <dbReference type="ARBA" id="ARBA00023010"/>
    </source>
</evidence>
<keyword evidence="5" id="KW-0813">Transport</keyword>
<comment type="caution">
    <text evidence="16">The sequence shown here is derived from an EMBL/GenBank/DDBJ whole genome shotgun (WGS) entry which is preliminary data.</text>
</comment>
<protein>
    <recommendedName>
        <fullName evidence="11">Nucleoporin NSP1</fullName>
    </recommendedName>
    <alternativeName>
        <fullName evidence="12">Nuclear pore protein NSP1</fullName>
    </alternativeName>
    <alternativeName>
        <fullName evidence="13">Nucleoskeletal-like protein</fullName>
    </alternativeName>
</protein>
<keyword evidence="9" id="KW-0906">Nuclear pore complex</keyword>
<dbReference type="Proteomes" id="UP001310890">
    <property type="component" value="Unassembled WGS sequence"/>
</dbReference>
<evidence type="ECO:0000256" key="9">
    <source>
        <dbReference type="ARBA" id="ARBA00023132"/>
    </source>
</evidence>
<dbReference type="AlphaFoldDB" id="A0AAN7TB21"/>
<dbReference type="EMBL" id="JAVRRL010000065">
    <property type="protein sequence ID" value="KAK5109372.1"/>
    <property type="molecule type" value="Genomic_DNA"/>
</dbReference>
<keyword evidence="8" id="KW-0811">Translocation</keyword>
<evidence type="ECO:0000256" key="3">
    <source>
        <dbReference type="ARBA" id="ARBA00004620"/>
    </source>
</evidence>
<gene>
    <name evidence="16" type="ORF">LTR62_007038</name>
</gene>
<dbReference type="FunFam" id="1.20.5.170:FF:000040">
    <property type="entry name" value="Nuclear pore glycoprotein p62"/>
    <property type="match status" value="1"/>
</dbReference>
<evidence type="ECO:0000256" key="13">
    <source>
        <dbReference type="ARBA" id="ARBA00081079"/>
    </source>
</evidence>
<dbReference type="PANTHER" id="PTHR12084">
    <property type="entry name" value="NUCLEAR PORE GLYCOPROTEIN P62-RELATED"/>
    <property type="match status" value="1"/>
</dbReference>
<feature type="compositionally biased region" description="Low complexity" evidence="14">
    <location>
        <begin position="247"/>
        <end position="339"/>
    </location>
</feature>
<dbReference type="GO" id="GO:0044613">
    <property type="term" value="C:nuclear pore central transport channel"/>
    <property type="evidence" value="ECO:0007669"/>
    <property type="project" value="TreeGrafter"/>
</dbReference>
<feature type="compositionally biased region" description="Low complexity" evidence="14">
    <location>
        <begin position="59"/>
        <end position="97"/>
    </location>
</feature>
<reference evidence="16" key="1">
    <citation type="submission" date="2023-08" db="EMBL/GenBank/DDBJ databases">
        <title>Black Yeasts Isolated from many extreme environments.</title>
        <authorList>
            <person name="Coleine C."/>
            <person name="Stajich J.E."/>
            <person name="Selbmann L."/>
        </authorList>
    </citation>
    <scope>NUCLEOTIDE SEQUENCE</scope>
    <source>
        <strain evidence="16">CCFEE 5401</strain>
    </source>
</reference>
<proteinExistence type="inferred from homology"/>
<evidence type="ECO:0000313" key="16">
    <source>
        <dbReference type="EMBL" id="KAK5109372.1"/>
    </source>
</evidence>
<keyword evidence="7" id="KW-0653">Protein transport</keyword>
<feature type="compositionally biased region" description="Low complexity" evidence="14">
    <location>
        <begin position="351"/>
        <end position="399"/>
    </location>
</feature>
<feature type="compositionally biased region" description="Low complexity" evidence="14">
    <location>
        <begin position="8"/>
        <end position="23"/>
    </location>
</feature>
<evidence type="ECO:0000256" key="4">
    <source>
        <dbReference type="ARBA" id="ARBA00005911"/>
    </source>
</evidence>
<dbReference type="GO" id="GO:0031965">
    <property type="term" value="C:nuclear membrane"/>
    <property type="evidence" value="ECO:0007669"/>
    <property type="project" value="UniProtKB-SubCell"/>
</dbReference>
<keyword evidence="6" id="KW-0509">mRNA transport</keyword>
<evidence type="ECO:0000256" key="10">
    <source>
        <dbReference type="ARBA" id="ARBA00023242"/>
    </source>
</evidence>
<evidence type="ECO:0000256" key="6">
    <source>
        <dbReference type="ARBA" id="ARBA00022816"/>
    </source>
</evidence>
<comment type="subcellular location">
    <subcellularLocation>
        <location evidence="1">Nucleus membrane</location>
        <topology evidence="1">Peripheral membrane protein</topology>
        <orientation evidence="1">Cytoplasmic side</orientation>
    </subcellularLocation>
    <subcellularLocation>
        <location evidence="3">Nucleus membrane</location>
        <topology evidence="3">Peripheral membrane protein</topology>
        <orientation evidence="3">Nucleoplasmic side</orientation>
    </subcellularLocation>
    <subcellularLocation>
        <location evidence="2">Nucleus</location>
        <location evidence="2">Nuclear pore complex</location>
    </subcellularLocation>
</comment>
<organism evidence="16 17">
    <name type="scientific">Meristemomyces frigidus</name>
    <dbReference type="NCBI Taxonomy" id="1508187"/>
    <lineage>
        <taxon>Eukaryota</taxon>
        <taxon>Fungi</taxon>
        <taxon>Dikarya</taxon>
        <taxon>Ascomycota</taxon>
        <taxon>Pezizomycotina</taxon>
        <taxon>Dothideomycetes</taxon>
        <taxon>Dothideomycetidae</taxon>
        <taxon>Mycosphaerellales</taxon>
        <taxon>Teratosphaeriaceae</taxon>
        <taxon>Meristemomyces</taxon>
    </lineage>
</organism>
<sequence>MSNVFGQPASSSGASGSTPATSGGLFGASTASAFSPVQGTPGSAGLFGSTNGTQSKPLFGAAPASGAAAPSPFGGTTGASSFGGNNNNNNKASGNANMFGSSAAPLSAPSYFGAKPSATPAASPGEQPKAAGGGGFGTQSSSASGSNLFGASASTAQPTWNFPKPAEQGTAANTQSIFSQAGTNTAPAARPLFGAVTPQANKTTPPSFTPAGNPPSTSLFGSNQGTTSAPTTSTQPQQGGGLFGTQPASAPSSAPTFSFPDSAASQAPPAPQATSTSLFAPKTTAQGQSGTTSTSDLFGGASQQQPSSTSTTSAAPSLFSNLSTSSASAQPASTSTTGANLFSSAGGFKLPGAPASSTATQPSANAASAAPSFSLPSASQTSSAAPTSTPAAAPTFSLTKPAASDACQAPSTTAPSGGLFGGATSSQPAPKPSGGGLFGAAASATTTQPAAASSTTTPSQQAGGLFGGASTSAAGLTAGASTTGPAPPQQSRLASKSMDEILTMWSTSLTTHQKTFQQLAQKVSIWDRELVENSSKISTLYGRCFQAERDCSEVERQLSVVEGGQLELESMLERYEGEVDRMLEQAGLSDGSNGMGGVDGERERTYKTAESCATRLSEMHHSLASMIDEINASSASLSNNNNRTSQTTTEDPLAQIVQVLNGHLSQLQAIDQGAAALSGKVQQAQREAGALSTGAGLGGRGEGRGGDWVEGFGRSYLGRR</sequence>
<comment type="similarity">
    <text evidence="4">Belongs to the nucleoporin NSP1/NUP62 family.</text>
</comment>
<dbReference type="InterPro" id="IPR007758">
    <property type="entry name" value="Nucleoporin_NSP1_C"/>
</dbReference>